<feature type="domain" description="Metallo-beta-lactamase" evidence="7">
    <location>
        <begin position="20"/>
        <end position="215"/>
    </location>
</feature>
<accession>A0ABY4TY44</accession>
<keyword evidence="1" id="KW-0540">Nuclease</keyword>
<dbReference type="PANTHER" id="PTHR43694">
    <property type="entry name" value="RIBONUCLEASE J"/>
    <property type="match status" value="1"/>
</dbReference>
<name>A0ABY4TY44_9SPHN</name>
<keyword evidence="5" id="KW-0269">Exonuclease</keyword>
<keyword evidence="3" id="KW-0378">Hydrolase</keyword>
<dbReference type="PANTHER" id="PTHR43694:SF1">
    <property type="entry name" value="RIBONUCLEASE J"/>
    <property type="match status" value="1"/>
</dbReference>
<dbReference type="SUPFAM" id="SSF56281">
    <property type="entry name" value="Metallo-hydrolase/oxidoreductase"/>
    <property type="match status" value="1"/>
</dbReference>
<dbReference type="InterPro" id="IPR055132">
    <property type="entry name" value="RNase_J_b_CASP"/>
</dbReference>
<keyword evidence="2" id="KW-0479">Metal-binding</keyword>
<dbReference type="Pfam" id="PF07521">
    <property type="entry name" value="RMMBL"/>
    <property type="match status" value="1"/>
</dbReference>
<sequence>MTKPTNELLFVALGGSGEIGMNVNLYGCDGKWLMIDCGISFADPDYPGIDVLLPDLSFIEDRLDDLLGIVITHGHEDHIGALPYLAAELGVPIYASPFTAGLIREKLDEEGITKQVKLRIIKEDQSFKLGPFGISYVPLAHSIPEGNAILLDTKYGKILHTGDWKIDDSPLHGSASTAAELTAVGDQGIFALVCDSTNVFNPEASGSETDVRAGLDEVVAAAKGRVLVTTFASNAARLATLGEVAKDTGRKLVVAGRSLDRITRVAKAAGYLKGFPETVDWDTAMRLPRHEVLIVATGGQGEARAALNRVSEGTHPIKLDRGDTVVFSSKQIPGNERAIGDIQNRLAAMGVEIVTDRQAFVHVSGHPGRPELLQMYQWIRPQLVMPVHGEMRHLSEHARFAIDSGVPGAVLQKDGDIIRLAPGTPQKIGEATVGRLAIDGDVILPADGPTMNERRKLAAFGQISVAVAINKAGALVGDPDVRLQGIPVEEERDPFIDEAIDAAEAALKGGKAGRDRDKIREAIRLSVRRVATRWTGKKPVVDVLLVEV</sequence>
<dbReference type="RefSeq" id="WP_250754074.1">
    <property type="nucleotide sequence ID" value="NZ_CP098401.1"/>
</dbReference>
<evidence type="ECO:0000256" key="6">
    <source>
        <dbReference type="ARBA" id="ARBA00022884"/>
    </source>
</evidence>
<dbReference type="InterPro" id="IPR011108">
    <property type="entry name" value="RMMBL"/>
</dbReference>
<dbReference type="Gene3D" id="3.40.50.10710">
    <property type="entry name" value="Metallo-hydrolase/oxidoreductase"/>
    <property type="match status" value="1"/>
</dbReference>
<evidence type="ECO:0000256" key="4">
    <source>
        <dbReference type="ARBA" id="ARBA00022833"/>
    </source>
</evidence>
<dbReference type="InterPro" id="IPR042173">
    <property type="entry name" value="RNase_J_2"/>
</dbReference>
<dbReference type="Pfam" id="PF22505">
    <property type="entry name" value="RNase_J_b_CASP"/>
    <property type="match status" value="1"/>
</dbReference>
<evidence type="ECO:0000256" key="5">
    <source>
        <dbReference type="ARBA" id="ARBA00022839"/>
    </source>
</evidence>
<evidence type="ECO:0000259" key="7">
    <source>
        <dbReference type="SMART" id="SM00849"/>
    </source>
</evidence>
<dbReference type="Gene3D" id="3.60.15.10">
    <property type="entry name" value="Ribonuclease Z/Hydroxyacylglutathione hydrolase-like"/>
    <property type="match status" value="1"/>
</dbReference>
<evidence type="ECO:0000313" key="8">
    <source>
        <dbReference type="EMBL" id="URW76576.1"/>
    </source>
</evidence>
<dbReference type="CDD" id="cd07714">
    <property type="entry name" value="RNaseJ_MBL-fold"/>
    <property type="match status" value="1"/>
</dbReference>
<gene>
    <name evidence="8" type="ORF">M9980_05015</name>
</gene>
<dbReference type="Gene3D" id="3.10.20.580">
    <property type="match status" value="1"/>
</dbReference>
<proteinExistence type="predicted"/>
<evidence type="ECO:0000256" key="3">
    <source>
        <dbReference type="ARBA" id="ARBA00022801"/>
    </source>
</evidence>
<protein>
    <submittedName>
        <fullName evidence="8">Ribonuclease J</fullName>
    </submittedName>
</protein>
<dbReference type="InterPro" id="IPR001279">
    <property type="entry name" value="Metallo-B-lactamas"/>
</dbReference>
<reference evidence="8" key="1">
    <citation type="submission" date="2022-05" db="EMBL/GenBank/DDBJ databases">
        <title>Sphingomonas sp. strain RMG20 Genome sequencing and assembly.</title>
        <authorList>
            <person name="Kim I."/>
        </authorList>
    </citation>
    <scope>NUCLEOTIDE SEQUENCE</scope>
    <source>
        <strain evidence="8">RMG20</strain>
    </source>
</reference>
<dbReference type="Proteomes" id="UP001055580">
    <property type="component" value="Chromosome"/>
</dbReference>
<dbReference type="InterPro" id="IPR036866">
    <property type="entry name" value="RibonucZ/Hydroxyglut_hydro"/>
</dbReference>
<organism evidence="8 9">
    <name type="scientific">Sphingomonas donggukensis</name>
    <dbReference type="NCBI Taxonomy" id="2949093"/>
    <lineage>
        <taxon>Bacteria</taxon>
        <taxon>Pseudomonadati</taxon>
        <taxon>Pseudomonadota</taxon>
        <taxon>Alphaproteobacteria</taxon>
        <taxon>Sphingomonadales</taxon>
        <taxon>Sphingomonadaceae</taxon>
        <taxon>Sphingomonas</taxon>
    </lineage>
</organism>
<keyword evidence="6" id="KW-0694">RNA-binding</keyword>
<keyword evidence="9" id="KW-1185">Reference proteome</keyword>
<keyword evidence="4" id="KW-0862">Zinc</keyword>
<dbReference type="SMART" id="SM00849">
    <property type="entry name" value="Lactamase_B"/>
    <property type="match status" value="1"/>
</dbReference>
<evidence type="ECO:0000256" key="1">
    <source>
        <dbReference type="ARBA" id="ARBA00022722"/>
    </source>
</evidence>
<evidence type="ECO:0000313" key="9">
    <source>
        <dbReference type="Proteomes" id="UP001055580"/>
    </source>
</evidence>
<dbReference type="EMBL" id="CP098401">
    <property type="protein sequence ID" value="URW76576.1"/>
    <property type="molecule type" value="Genomic_DNA"/>
</dbReference>
<dbReference type="Pfam" id="PF17770">
    <property type="entry name" value="RNase_J_C"/>
    <property type="match status" value="1"/>
</dbReference>
<dbReference type="Pfam" id="PF00753">
    <property type="entry name" value="Lactamase_B"/>
    <property type="match status" value="1"/>
</dbReference>
<evidence type="ECO:0000256" key="2">
    <source>
        <dbReference type="ARBA" id="ARBA00022723"/>
    </source>
</evidence>
<dbReference type="InterPro" id="IPR041636">
    <property type="entry name" value="RNase_J_C"/>
</dbReference>